<organism evidence="2 3">
    <name type="scientific">Mycolicibacterium arabiense</name>
    <dbReference type="NCBI Taxonomy" id="1286181"/>
    <lineage>
        <taxon>Bacteria</taxon>
        <taxon>Bacillati</taxon>
        <taxon>Actinomycetota</taxon>
        <taxon>Actinomycetes</taxon>
        <taxon>Mycobacteriales</taxon>
        <taxon>Mycobacteriaceae</taxon>
        <taxon>Mycolicibacterium</taxon>
    </lineage>
</organism>
<dbReference type="KEGG" id="marz:MARA_55090"/>
<reference evidence="2 3" key="1">
    <citation type="journal article" date="2019" name="Emerg. Microbes Infect.">
        <title>Comprehensive subspecies identification of 175 nontuberculous mycobacteria species based on 7547 genomic profiles.</title>
        <authorList>
            <person name="Matsumoto Y."/>
            <person name="Kinjo T."/>
            <person name="Motooka D."/>
            <person name="Nabeya D."/>
            <person name="Jung N."/>
            <person name="Uechi K."/>
            <person name="Horii T."/>
            <person name="Iida T."/>
            <person name="Fujita J."/>
            <person name="Nakamura S."/>
        </authorList>
    </citation>
    <scope>NUCLEOTIDE SEQUENCE [LARGE SCALE GENOMIC DNA]</scope>
    <source>
        <strain evidence="2 3">JCM 18538</strain>
    </source>
</reference>
<name>A0A7I7S6M8_9MYCO</name>
<evidence type="ECO:0008006" key="4">
    <source>
        <dbReference type="Google" id="ProtNLM"/>
    </source>
</evidence>
<feature type="compositionally biased region" description="Acidic residues" evidence="1">
    <location>
        <begin position="318"/>
        <end position="328"/>
    </location>
</feature>
<evidence type="ECO:0000313" key="3">
    <source>
        <dbReference type="Proteomes" id="UP000467428"/>
    </source>
</evidence>
<protein>
    <recommendedName>
        <fullName evidence="4">PE family protein</fullName>
    </recommendedName>
</protein>
<evidence type="ECO:0000256" key="1">
    <source>
        <dbReference type="SAM" id="MobiDB-lite"/>
    </source>
</evidence>
<dbReference type="EMBL" id="AP022593">
    <property type="protein sequence ID" value="BBY52041.1"/>
    <property type="molecule type" value="Genomic_DNA"/>
</dbReference>
<evidence type="ECO:0000313" key="2">
    <source>
        <dbReference type="EMBL" id="BBY52041.1"/>
    </source>
</evidence>
<feature type="compositionally biased region" description="Low complexity" evidence="1">
    <location>
        <begin position="229"/>
        <end position="247"/>
    </location>
</feature>
<feature type="compositionally biased region" description="Polar residues" evidence="1">
    <location>
        <begin position="276"/>
        <end position="286"/>
    </location>
</feature>
<sequence>MIGDLRSQLAAGMAALAVSAVALSTVAVPVRDTGPDAVTRSVDLASSVRPIVLEPLRPDRVAVARDAIERLDPEAAALIPAPPADPVPLNAASDGINAAYQWLQGWVNYGVELTQYVLQFIPYGYLIGDQVGIVYYDLVVPIADSVVYDLIDPVVNDPLNIWSYVNGIGAVAATTVASFINLGIAELNYFLGWLIPPIPPIPFATTETTEVAEMSLTTAAEEPAESLEPVDAPAEEPAAPAVSPAAETEPETTTEPETNTDSTTGTDIEPAVEDAPTTTTSGTVQAQGEVRGSVTDPTDPKDPTSSTDTDATTTGDENTGDETTDPGDEQAGQPAAPDAAAPDAPDAKDAPDAANDADD</sequence>
<feature type="region of interest" description="Disordered" evidence="1">
    <location>
        <begin position="218"/>
        <end position="359"/>
    </location>
</feature>
<keyword evidence="3" id="KW-1185">Reference proteome</keyword>
<geneLocation type="plasmid" evidence="3">
    <name>pjcm18538 dna</name>
</geneLocation>
<dbReference type="AlphaFoldDB" id="A0A7I7S6M8"/>
<dbReference type="RefSeq" id="WP_163923651.1">
    <property type="nucleotide sequence ID" value="NZ_AP022593.1"/>
</dbReference>
<accession>A0A7I7S6M8</accession>
<dbReference type="Proteomes" id="UP000467428">
    <property type="component" value="Chromosome"/>
</dbReference>
<feature type="compositionally biased region" description="Low complexity" evidence="1">
    <location>
        <begin position="255"/>
        <end position="264"/>
    </location>
</feature>
<feature type="compositionally biased region" description="Low complexity" evidence="1">
    <location>
        <begin position="334"/>
        <end position="344"/>
    </location>
</feature>
<proteinExistence type="predicted"/>
<gene>
    <name evidence="2" type="ORF">MARA_55090</name>
</gene>
<feature type="compositionally biased region" description="Low complexity" evidence="1">
    <location>
        <begin position="303"/>
        <end position="317"/>
    </location>
</feature>